<gene>
    <name evidence="1" type="ORF">ESW18_11150</name>
</gene>
<dbReference type="Proteomes" id="UP000321927">
    <property type="component" value="Unassembled WGS sequence"/>
</dbReference>
<dbReference type="EMBL" id="VORV01000007">
    <property type="protein sequence ID" value="TXD77360.1"/>
    <property type="molecule type" value="Genomic_DNA"/>
</dbReference>
<proteinExistence type="predicted"/>
<name>A0ABY3HM15_9BACT</name>
<reference evidence="1 2" key="1">
    <citation type="submission" date="2019-08" db="EMBL/GenBank/DDBJ databases">
        <title>Genome of Algoriphagus ratkowskyi IC026.</title>
        <authorList>
            <person name="Bowman J.P."/>
        </authorList>
    </citation>
    <scope>NUCLEOTIDE SEQUENCE [LARGE SCALE GENOMIC DNA]</scope>
    <source>
        <strain evidence="1 2">IC026</strain>
    </source>
</reference>
<evidence type="ECO:0000313" key="1">
    <source>
        <dbReference type="EMBL" id="TXD77360.1"/>
    </source>
</evidence>
<organism evidence="1 2">
    <name type="scientific">Algoriphagus ratkowskyi</name>
    <dbReference type="NCBI Taxonomy" id="57028"/>
    <lineage>
        <taxon>Bacteria</taxon>
        <taxon>Pseudomonadati</taxon>
        <taxon>Bacteroidota</taxon>
        <taxon>Cytophagia</taxon>
        <taxon>Cytophagales</taxon>
        <taxon>Cyclobacteriaceae</taxon>
        <taxon>Algoriphagus</taxon>
    </lineage>
</organism>
<accession>A0ABY3HM15</accession>
<sequence length="410" mass="47077">MKLKIKKVNLDMDYTAIRAKCKKTSDFSDPILNELMYYAAQRNKVNQHFDLLAKKHKSIFGRLDQSNQGLFKSQYIIHEIFKKEGLIHKYLNHSAVKSMPQEDYTYLEKQAQMPWRFTYWFFRSSPAPDFFESVDIFTGEEFLLFSPGVSLTLIDSEVATFGGLISSDGSCYQTFGPLTGFRSFQADDIFFYGGELDPLVESIDNLLALIQKDLFSFLLLSVFSAIPMVKHERHEILHVISGIEFTDFDMLLWEKDFRVEYSDEVFKMSLKELDGFPHFCCVYWSEAKEELTLSAMTDFGYDALLNSLKKLGIQVPSEPDIRLHLSMQTAIEDILGNQVDLLPYEKLFQSGSDENVKSPEMDALNDFLNLLVPAVNSKKEVDLDLMISETGADPQAARAIYKDLMKKLKK</sequence>
<evidence type="ECO:0000313" key="2">
    <source>
        <dbReference type="Proteomes" id="UP000321927"/>
    </source>
</evidence>
<protein>
    <submittedName>
        <fullName evidence="1">Uncharacterized protein</fullName>
    </submittedName>
</protein>
<keyword evidence="2" id="KW-1185">Reference proteome</keyword>
<dbReference type="RefSeq" id="WP_086501270.1">
    <property type="nucleotide sequence ID" value="NZ_MSSV01000007.1"/>
</dbReference>
<comment type="caution">
    <text evidence="1">The sequence shown here is derived from an EMBL/GenBank/DDBJ whole genome shotgun (WGS) entry which is preliminary data.</text>
</comment>